<evidence type="ECO:0000313" key="3">
    <source>
        <dbReference type="Proteomes" id="UP001152799"/>
    </source>
</evidence>
<protein>
    <submittedName>
        <fullName evidence="2">Uncharacterized protein</fullName>
    </submittedName>
</protein>
<feature type="compositionally biased region" description="Basic and acidic residues" evidence="1">
    <location>
        <begin position="158"/>
        <end position="172"/>
    </location>
</feature>
<feature type="region of interest" description="Disordered" evidence="1">
    <location>
        <begin position="39"/>
        <end position="109"/>
    </location>
</feature>
<gene>
    <name evidence="2" type="ORF">CEUTPL_LOCUS6337</name>
</gene>
<keyword evidence="3" id="KW-1185">Reference proteome</keyword>
<dbReference type="EMBL" id="OU892279">
    <property type="protein sequence ID" value="CAG9765734.1"/>
    <property type="molecule type" value="Genomic_DNA"/>
</dbReference>
<feature type="region of interest" description="Disordered" evidence="1">
    <location>
        <begin position="122"/>
        <end position="172"/>
    </location>
</feature>
<dbReference type="OrthoDB" id="6783455at2759"/>
<evidence type="ECO:0000313" key="2">
    <source>
        <dbReference type="EMBL" id="CAG9765734.1"/>
    </source>
</evidence>
<reference evidence="2" key="1">
    <citation type="submission" date="2022-01" db="EMBL/GenBank/DDBJ databases">
        <authorList>
            <person name="King R."/>
        </authorList>
    </citation>
    <scope>NUCLEOTIDE SEQUENCE</scope>
</reference>
<accession>A0A9N9MLW0</accession>
<organism evidence="2 3">
    <name type="scientific">Ceutorhynchus assimilis</name>
    <name type="common">cabbage seed weevil</name>
    <dbReference type="NCBI Taxonomy" id="467358"/>
    <lineage>
        <taxon>Eukaryota</taxon>
        <taxon>Metazoa</taxon>
        <taxon>Ecdysozoa</taxon>
        <taxon>Arthropoda</taxon>
        <taxon>Hexapoda</taxon>
        <taxon>Insecta</taxon>
        <taxon>Pterygota</taxon>
        <taxon>Neoptera</taxon>
        <taxon>Endopterygota</taxon>
        <taxon>Coleoptera</taxon>
        <taxon>Polyphaga</taxon>
        <taxon>Cucujiformia</taxon>
        <taxon>Curculionidae</taxon>
        <taxon>Ceutorhynchinae</taxon>
        <taxon>Ceutorhynchus</taxon>
    </lineage>
</organism>
<feature type="compositionally biased region" description="Basic residues" evidence="1">
    <location>
        <begin position="84"/>
        <end position="95"/>
    </location>
</feature>
<evidence type="ECO:0000256" key="1">
    <source>
        <dbReference type="SAM" id="MobiDB-lite"/>
    </source>
</evidence>
<dbReference type="Proteomes" id="UP001152799">
    <property type="component" value="Chromosome 3"/>
</dbReference>
<sequence>MPGRGWDKILNKLPKEVPSVQEAENSAAAALKKILQEARYGSADGTPKGRRKKLDIQPGKSIAIEDITPQKPDDLNNNKPGPSKPKKQKPRKKKLVSSESETEEEEDWNQFVKRKRVFTRRFSDSGSEEDESVLRENESDNNVDTIDIDGTTSDEEIQNTKDENGKTEENKKTEQYEYHKNDFVLVELKSTKNISKKFLAKIVSIENDSFVCSYLRSHSKIKEAYIFPQSDLDFSQLHKEKSYNLLKKWDSFKTLIPILNSRIKDKQNISLLKLVNTLSSGETSSNVIIALLLHALLPPTVEHTVKSENKKLIVKSTIKDSQDSFFFHIKGEDPYPIMDDNAGGGKRDNPGN</sequence>
<name>A0A9N9MLW0_9CUCU</name>
<proteinExistence type="predicted"/>
<dbReference type="AlphaFoldDB" id="A0A9N9MLW0"/>